<keyword evidence="3" id="KW-1185">Reference proteome</keyword>
<dbReference type="KEGG" id="pco:PHACADRAFT_263883"/>
<gene>
    <name evidence="2" type="ORF">PHACADRAFT_263883</name>
</gene>
<dbReference type="Proteomes" id="UP000008370">
    <property type="component" value="Unassembled WGS sequence"/>
</dbReference>
<dbReference type="GeneID" id="18918688"/>
<organism evidence="2 3">
    <name type="scientific">Phanerochaete carnosa (strain HHB-10118-sp)</name>
    <name type="common">White-rot fungus</name>
    <name type="synonym">Peniophora carnosa</name>
    <dbReference type="NCBI Taxonomy" id="650164"/>
    <lineage>
        <taxon>Eukaryota</taxon>
        <taxon>Fungi</taxon>
        <taxon>Dikarya</taxon>
        <taxon>Basidiomycota</taxon>
        <taxon>Agaricomycotina</taxon>
        <taxon>Agaricomycetes</taxon>
        <taxon>Polyporales</taxon>
        <taxon>Phanerochaetaceae</taxon>
        <taxon>Phanerochaete</taxon>
    </lineage>
</organism>
<sequence>MSQSHSHAPGQPTHSHGPPPNMQQQQMKVAMPTPDPVMQAVIEASFIPVDIAFGPPDNVSALCQEHKRDKCAECEVDFSNLNRISWLLNMNPNLRCPPPPQMVTQKLTQAVTTMKEEGNVMLFSRSFRCLCADQLLLEPIQSRTTPASHCAVQHGSSACKPTTALGSIRTCARRVLHYPVQPFCCVF</sequence>
<evidence type="ECO:0000313" key="2">
    <source>
        <dbReference type="EMBL" id="EKM50545.1"/>
    </source>
</evidence>
<dbReference type="STRING" id="650164.K5VUQ5"/>
<dbReference type="HOGENOM" id="CLU_1448196_0_0_1"/>
<dbReference type="EMBL" id="JH930478">
    <property type="protein sequence ID" value="EKM50545.1"/>
    <property type="molecule type" value="Genomic_DNA"/>
</dbReference>
<reference evidence="2 3" key="1">
    <citation type="journal article" date="2012" name="BMC Genomics">
        <title>Comparative genomics of the white-rot fungi, Phanerochaete carnosa and P. chrysosporium, to elucidate the genetic basis of the distinct wood types they colonize.</title>
        <authorList>
            <person name="Suzuki H."/>
            <person name="MacDonald J."/>
            <person name="Syed K."/>
            <person name="Salamov A."/>
            <person name="Hori C."/>
            <person name="Aerts A."/>
            <person name="Henrissat B."/>
            <person name="Wiebenga A."/>
            <person name="vanKuyk P.A."/>
            <person name="Barry K."/>
            <person name="Lindquist E."/>
            <person name="LaButti K."/>
            <person name="Lapidus A."/>
            <person name="Lucas S."/>
            <person name="Coutinho P."/>
            <person name="Gong Y."/>
            <person name="Samejima M."/>
            <person name="Mahadevan R."/>
            <person name="Abou-Zaid M."/>
            <person name="de Vries R.P."/>
            <person name="Igarashi K."/>
            <person name="Yadav J.S."/>
            <person name="Grigoriev I.V."/>
            <person name="Master E.R."/>
        </authorList>
    </citation>
    <scope>NUCLEOTIDE SEQUENCE [LARGE SCALE GENOMIC DNA]</scope>
    <source>
        <strain evidence="2 3">HHB-10118-sp</strain>
    </source>
</reference>
<feature type="region of interest" description="Disordered" evidence="1">
    <location>
        <begin position="1"/>
        <end position="29"/>
    </location>
</feature>
<protein>
    <submittedName>
        <fullName evidence="2">Uncharacterized protein</fullName>
    </submittedName>
</protein>
<dbReference type="AlphaFoldDB" id="K5VUQ5"/>
<accession>K5VUQ5</accession>
<dbReference type="InParanoid" id="K5VUQ5"/>
<evidence type="ECO:0000313" key="3">
    <source>
        <dbReference type="Proteomes" id="UP000008370"/>
    </source>
</evidence>
<dbReference type="OrthoDB" id="433738at2759"/>
<proteinExistence type="predicted"/>
<evidence type="ECO:0000256" key="1">
    <source>
        <dbReference type="SAM" id="MobiDB-lite"/>
    </source>
</evidence>
<name>K5VUQ5_PHACS</name>
<dbReference type="RefSeq" id="XP_007400816.1">
    <property type="nucleotide sequence ID" value="XM_007400754.1"/>
</dbReference>